<evidence type="ECO:0000256" key="1">
    <source>
        <dbReference type="SAM" id="MobiDB-lite"/>
    </source>
</evidence>
<gene>
    <name evidence="2" type="ORF">LIER_34603</name>
</gene>
<name>A0AAV3S299_LITER</name>
<feature type="region of interest" description="Disordered" evidence="1">
    <location>
        <begin position="256"/>
        <end position="275"/>
    </location>
</feature>
<sequence length="275" mass="31332">MRLPFIIFVNNLLEHLNRAPGQIHPIGWLNITIFQVAYKIARVQETISLFGSLFSAKHRPYDTSLGAKRGRRVSKNFLAISFPNKVHPKRFHGQWFFIRGGIGPRVPIRWTAKNKAGSLFVRDTTFIRSQVQAVKQAIPMKPTWRASYEESALIMAGLIHDKMYNPRSVPPLKWVWEAVQNAADPTRVEVAATKSKCLPRFRKPLVLGSNLVHAFPVKRNSSSDVSVSASKRTKLESLEKIHFPDHDPTKLEALEKTHFPKRRSKGEDYASPFLC</sequence>
<keyword evidence="3" id="KW-1185">Reference proteome</keyword>
<organism evidence="2 3">
    <name type="scientific">Lithospermum erythrorhizon</name>
    <name type="common">Purple gromwell</name>
    <name type="synonym">Lithospermum officinale var. erythrorhizon</name>
    <dbReference type="NCBI Taxonomy" id="34254"/>
    <lineage>
        <taxon>Eukaryota</taxon>
        <taxon>Viridiplantae</taxon>
        <taxon>Streptophyta</taxon>
        <taxon>Embryophyta</taxon>
        <taxon>Tracheophyta</taxon>
        <taxon>Spermatophyta</taxon>
        <taxon>Magnoliopsida</taxon>
        <taxon>eudicotyledons</taxon>
        <taxon>Gunneridae</taxon>
        <taxon>Pentapetalae</taxon>
        <taxon>asterids</taxon>
        <taxon>lamiids</taxon>
        <taxon>Boraginales</taxon>
        <taxon>Boraginaceae</taxon>
        <taxon>Boraginoideae</taxon>
        <taxon>Lithospermeae</taxon>
        <taxon>Lithospermum</taxon>
    </lineage>
</organism>
<evidence type="ECO:0000313" key="2">
    <source>
        <dbReference type="EMBL" id="GAA0187315.1"/>
    </source>
</evidence>
<accession>A0AAV3S299</accession>
<dbReference type="Proteomes" id="UP001454036">
    <property type="component" value="Unassembled WGS sequence"/>
</dbReference>
<dbReference type="EMBL" id="BAABME010014591">
    <property type="protein sequence ID" value="GAA0187315.1"/>
    <property type="molecule type" value="Genomic_DNA"/>
</dbReference>
<protein>
    <submittedName>
        <fullName evidence="2">Uncharacterized protein</fullName>
    </submittedName>
</protein>
<dbReference type="AlphaFoldDB" id="A0AAV3S299"/>
<proteinExistence type="predicted"/>
<reference evidence="2 3" key="1">
    <citation type="submission" date="2024-01" db="EMBL/GenBank/DDBJ databases">
        <title>The complete chloroplast genome sequence of Lithospermum erythrorhizon: insights into the phylogenetic relationship among Boraginaceae species and the maternal lineages of purple gromwells.</title>
        <authorList>
            <person name="Okada T."/>
            <person name="Watanabe K."/>
        </authorList>
    </citation>
    <scope>NUCLEOTIDE SEQUENCE [LARGE SCALE GENOMIC DNA]</scope>
</reference>
<comment type="caution">
    <text evidence="2">The sequence shown here is derived from an EMBL/GenBank/DDBJ whole genome shotgun (WGS) entry which is preliminary data.</text>
</comment>
<evidence type="ECO:0000313" key="3">
    <source>
        <dbReference type="Proteomes" id="UP001454036"/>
    </source>
</evidence>